<comment type="caution">
    <text evidence="1">The sequence shown here is derived from an EMBL/GenBank/DDBJ whole genome shotgun (WGS) entry which is preliminary data.</text>
</comment>
<dbReference type="EMBL" id="JAHYIQ010000008">
    <property type="protein sequence ID" value="KAK1129762.1"/>
    <property type="molecule type" value="Genomic_DNA"/>
</dbReference>
<proteinExistence type="predicted"/>
<evidence type="ECO:0000313" key="1">
    <source>
        <dbReference type="EMBL" id="KAK1129762.1"/>
    </source>
</evidence>
<accession>A0AA40KRE9</accession>
<reference evidence="1" key="1">
    <citation type="submission" date="2021-10" db="EMBL/GenBank/DDBJ databases">
        <title>Melipona bicolor Genome sequencing and assembly.</title>
        <authorList>
            <person name="Araujo N.S."/>
            <person name="Arias M.C."/>
        </authorList>
    </citation>
    <scope>NUCLEOTIDE SEQUENCE</scope>
    <source>
        <strain evidence="1">USP_2M_L1-L4_2017</strain>
        <tissue evidence="1">Whole body</tissue>
    </source>
</reference>
<dbReference type="Proteomes" id="UP001177670">
    <property type="component" value="Unassembled WGS sequence"/>
</dbReference>
<name>A0AA40KRE9_9HYME</name>
<protein>
    <submittedName>
        <fullName evidence="1">Uncharacterized protein</fullName>
    </submittedName>
</protein>
<sequence length="157" mass="17390">MILGEHSGFGRLGGCLPVLPDAPFTFTAHIRAARPAHAPAKKLHTHTITGRTGITNPTVGKDECLRRSRRKTIKRELARLAKQLTVVKSTSSLVLSCIQAPYSMRTRISTCTSHFVLGAYAPICCTDCMFGEFHRNFASSIDHDWTTKDYDQPKCTN</sequence>
<dbReference type="AlphaFoldDB" id="A0AA40KRE9"/>
<organism evidence="1 2">
    <name type="scientific">Melipona bicolor</name>
    <dbReference type="NCBI Taxonomy" id="60889"/>
    <lineage>
        <taxon>Eukaryota</taxon>
        <taxon>Metazoa</taxon>
        <taxon>Ecdysozoa</taxon>
        <taxon>Arthropoda</taxon>
        <taxon>Hexapoda</taxon>
        <taxon>Insecta</taxon>
        <taxon>Pterygota</taxon>
        <taxon>Neoptera</taxon>
        <taxon>Endopterygota</taxon>
        <taxon>Hymenoptera</taxon>
        <taxon>Apocrita</taxon>
        <taxon>Aculeata</taxon>
        <taxon>Apoidea</taxon>
        <taxon>Anthophila</taxon>
        <taxon>Apidae</taxon>
        <taxon>Melipona</taxon>
    </lineage>
</organism>
<gene>
    <name evidence="1" type="ORF">K0M31_019474</name>
</gene>
<keyword evidence="2" id="KW-1185">Reference proteome</keyword>
<evidence type="ECO:0000313" key="2">
    <source>
        <dbReference type="Proteomes" id="UP001177670"/>
    </source>
</evidence>